<dbReference type="Gene3D" id="2.20.25.10">
    <property type="match status" value="1"/>
</dbReference>
<dbReference type="NCBIfam" id="TIGR02443">
    <property type="entry name" value="YheV family putative zinc ribbon protein"/>
    <property type="match status" value="1"/>
</dbReference>
<dbReference type="Pfam" id="PF09526">
    <property type="entry name" value="DUF2387"/>
    <property type="match status" value="1"/>
</dbReference>
<protein>
    <submittedName>
        <fullName evidence="1">YheV family putative metal-binding protein</fullName>
    </submittedName>
</protein>
<accession>A0ABS1QM95</accession>
<comment type="caution">
    <text evidence="1">The sequence shown here is derived from an EMBL/GenBank/DDBJ whole genome shotgun (WGS) entry which is preliminary data.</text>
</comment>
<proteinExistence type="predicted"/>
<dbReference type="EMBL" id="JAERTZ010000002">
    <property type="protein sequence ID" value="MBL1375985.1"/>
    <property type="molecule type" value="Genomic_DNA"/>
</dbReference>
<dbReference type="RefSeq" id="WP_202081953.1">
    <property type="nucleotide sequence ID" value="NZ_JAERTZ010000002.1"/>
</dbReference>
<reference evidence="2" key="1">
    <citation type="submission" date="2021-01" db="EMBL/GenBank/DDBJ databases">
        <title>Genome public.</title>
        <authorList>
            <person name="Liu C."/>
            <person name="Sun Q."/>
        </authorList>
    </citation>
    <scope>NUCLEOTIDE SEQUENCE [LARGE SCALE GENOMIC DNA]</scope>
    <source>
        <strain evidence="2">CGMCC 1.18722</strain>
    </source>
</reference>
<evidence type="ECO:0000313" key="2">
    <source>
        <dbReference type="Proteomes" id="UP000638570"/>
    </source>
</evidence>
<evidence type="ECO:0000313" key="1">
    <source>
        <dbReference type="EMBL" id="MBL1375985.1"/>
    </source>
</evidence>
<dbReference type="Proteomes" id="UP000638570">
    <property type="component" value="Unassembled WGS sequence"/>
</dbReference>
<organism evidence="1 2">
    <name type="scientific">Zobellella iuensis</name>
    <dbReference type="NCBI Taxonomy" id="2803811"/>
    <lineage>
        <taxon>Bacteria</taxon>
        <taxon>Pseudomonadati</taxon>
        <taxon>Pseudomonadota</taxon>
        <taxon>Gammaproteobacteria</taxon>
        <taxon>Aeromonadales</taxon>
        <taxon>Aeromonadaceae</taxon>
        <taxon>Zobellella</taxon>
    </lineage>
</organism>
<dbReference type="InterPro" id="IPR012658">
    <property type="entry name" value="YheV"/>
</dbReference>
<gene>
    <name evidence="1" type="ORF">JKV55_01385</name>
</gene>
<name>A0ABS1QM95_9GAMM</name>
<keyword evidence="2" id="KW-1185">Reference proteome</keyword>
<sequence length="66" mass="7335">METRRKKRFIAGAVCPRCQAMDTMMLYMEHGVEKVECISCGHSQSQTKEQISQAGGGEVIGVFKPE</sequence>